<feature type="transmembrane region" description="Helical" evidence="1">
    <location>
        <begin position="85"/>
        <end position="103"/>
    </location>
</feature>
<protein>
    <submittedName>
        <fullName evidence="2">Uncharacterized protein</fullName>
    </submittedName>
</protein>
<reference evidence="3" key="1">
    <citation type="journal article" date="2019" name="Int. J. Syst. Evol. Microbiol.">
        <title>The Global Catalogue of Microorganisms (GCM) 10K type strain sequencing project: providing services to taxonomists for standard genome sequencing and annotation.</title>
        <authorList>
            <consortium name="The Broad Institute Genomics Platform"/>
            <consortium name="The Broad Institute Genome Sequencing Center for Infectious Disease"/>
            <person name="Wu L."/>
            <person name="Ma J."/>
        </authorList>
    </citation>
    <scope>NUCLEOTIDE SEQUENCE [LARGE SCALE GENOMIC DNA]</scope>
    <source>
        <strain evidence="3">KCTC 52449</strain>
    </source>
</reference>
<evidence type="ECO:0000313" key="2">
    <source>
        <dbReference type="EMBL" id="MFC3203331.1"/>
    </source>
</evidence>
<keyword evidence="3" id="KW-1185">Reference proteome</keyword>
<feature type="transmembrane region" description="Helical" evidence="1">
    <location>
        <begin position="145"/>
        <end position="166"/>
    </location>
</feature>
<keyword evidence="1" id="KW-1133">Transmembrane helix</keyword>
<feature type="transmembrane region" description="Helical" evidence="1">
    <location>
        <begin position="110"/>
        <end position="133"/>
    </location>
</feature>
<dbReference type="EMBL" id="JBHRSX010000086">
    <property type="protein sequence ID" value="MFC3203331.1"/>
    <property type="molecule type" value="Genomic_DNA"/>
</dbReference>
<accession>A0ABV7K4R2</accession>
<gene>
    <name evidence="2" type="ORF">ACFOEW_16105</name>
</gene>
<dbReference type="Proteomes" id="UP001595477">
    <property type="component" value="Unassembled WGS sequence"/>
</dbReference>
<evidence type="ECO:0000313" key="3">
    <source>
        <dbReference type="Proteomes" id="UP001595477"/>
    </source>
</evidence>
<dbReference type="RefSeq" id="WP_123327095.1">
    <property type="nucleotide sequence ID" value="NZ_JBHRSX010000086.1"/>
</dbReference>
<evidence type="ECO:0000256" key="1">
    <source>
        <dbReference type="SAM" id="Phobius"/>
    </source>
</evidence>
<feature type="transmembrane region" description="Helical" evidence="1">
    <location>
        <begin position="22"/>
        <end position="42"/>
    </location>
</feature>
<sequence>MEAIEVILEKNTNKSSLDKTNFINFVFILAVFLCLSFVAFDITKDDERSFVFTLLLIMCIAYGAGSFKLRYSNFLKTTDYTPSTAFAVICLSWWVALTDIFIVSEQTSRFSGLFLLLSLLFTFVLMIEFIHFFSDKEGKPITPWYFVRTSQIVLLVTLGAMFYFLIYGSWDFHIGDSFEFLSRVMQGH</sequence>
<keyword evidence="1" id="KW-0472">Membrane</keyword>
<feature type="transmembrane region" description="Helical" evidence="1">
    <location>
        <begin position="49"/>
        <end position="65"/>
    </location>
</feature>
<name>A0ABV7K4R2_9ALTE</name>
<comment type="caution">
    <text evidence="2">The sequence shown here is derived from an EMBL/GenBank/DDBJ whole genome shotgun (WGS) entry which is preliminary data.</text>
</comment>
<organism evidence="2 3">
    <name type="scientific">Alteromonas oceani</name>
    <dbReference type="NCBI Taxonomy" id="2071609"/>
    <lineage>
        <taxon>Bacteria</taxon>
        <taxon>Pseudomonadati</taxon>
        <taxon>Pseudomonadota</taxon>
        <taxon>Gammaproteobacteria</taxon>
        <taxon>Alteromonadales</taxon>
        <taxon>Alteromonadaceae</taxon>
        <taxon>Alteromonas/Salinimonas group</taxon>
        <taxon>Alteromonas</taxon>
    </lineage>
</organism>
<keyword evidence="1" id="KW-0812">Transmembrane</keyword>
<proteinExistence type="predicted"/>